<organism evidence="1 2">
    <name type="scientific">Moorena bouillonii PNG</name>
    <dbReference type="NCBI Taxonomy" id="568701"/>
    <lineage>
        <taxon>Bacteria</taxon>
        <taxon>Bacillati</taxon>
        <taxon>Cyanobacteriota</taxon>
        <taxon>Cyanophyceae</taxon>
        <taxon>Coleofasciculales</taxon>
        <taxon>Coleofasciculaceae</taxon>
        <taxon>Moorena</taxon>
    </lineage>
</organism>
<dbReference type="Pfam" id="PF18306">
    <property type="entry name" value="LDcluster4"/>
    <property type="match status" value="1"/>
</dbReference>
<gene>
    <name evidence="1" type="ORF">BJP37_14700</name>
</gene>
<comment type="caution">
    <text evidence="1">The sequence shown here is derived from an EMBL/GenBank/DDBJ whole genome shotgun (WGS) entry which is preliminary data.</text>
</comment>
<dbReference type="Gene3D" id="3.40.50.450">
    <property type="match status" value="1"/>
</dbReference>
<reference evidence="1 2" key="1">
    <citation type="submission" date="2016-10" db="EMBL/GenBank/DDBJ databases">
        <title>Comparative genomics uncovers the prolific and rare metabolic potential of the cyanobacterial genus Moorea.</title>
        <authorList>
            <person name="Leao T."/>
            <person name="Castelao G."/>
            <person name="Korobeynikov A."/>
            <person name="Monroe E.A."/>
            <person name="Podell S."/>
            <person name="Glukhov E."/>
            <person name="Allen E."/>
            <person name="Gerwick W.H."/>
            <person name="Gerwick L."/>
        </authorList>
    </citation>
    <scope>NUCLEOTIDE SEQUENCE [LARGE SCALE GENOMIC DNA]</scope>
    <source>
        <strain evidence="1 2">PNG5-198</strain>
    </source>
</reference>
<proteinExistence type="predicted"/>
<dbReference type="AlphaFoldDB" id="A0A1U7N2B0"/>
<dbReference type="EMBL" id="MKZS01000001">
    <property type="protein sequence ID" value="OLT60088.1"/>
    <property type="molecule type" value="Genomic_DNA"/>
</dbReference>
<dbReference type="InterPro" id="IPR041164">
    <property type="entry name" value="LDcluster4"/>
</dbReference>
<keyword evidence="2" id="KW-1185">Reference proteome</keyword>
<dbReference type="InterPro" id="IPR052341">
    <property type="entry name" value="LOG_family_nucleotidases"/>
</dbReference>
<dbReference type="Proteomes" id="UP000186657">
    <property type="component" value="Unassembled WGS sequence"/>
</dbReference>
<sequence>MIASSKLIVGIIGGRTISTTPEAVILAENVGQELGKRGISVVCGGEDGIMEAVCKGCKQTGGATIGIMKGKERLLANNYIDYPILTSMDLARNNIVVWTASGLIAFDGMYGTLTETALTLDIGKPLLILGKQQLIDIKKIKSPYFNHVDGEYFEQIPSIIDDFLGMIKEYESHDH</sequence>
<dbReference type="RefSeq" id="WP_075900017.1">
    <property type="nucleotide sequence ID" value="NZ_MKZS01000001.1"/>
</dbReference>
<protein>
    <recommendedName>
        <fullName evidence="3">TIGR00725 family protein</fullName>
    </recommendedName>
</protein>
<dbReference type="GO" id="GO:0005829">
    <property type="term" value="C:cytosol"/>
    <property type="evidence" value="ECO:0007669"/>
    <property type="project" value="TreeGrafter"/>
</dbReference>
<accession>A0A1U7N2B0</accession>
<evidence type="ECO:0000313" key="1">
    <source>
        <dbReference type="EMBL" id="OLT60088.1"/>
    </source>
</evidence>
<evidence type="ECO:0000313" key="2">
    <source>
        <dbReference type="Proteomes" id="UP000186657"/>
    </source>
</evidence>
<name>A0A1U7N2B0_9CYAN</name>
<evidence type="ECO:0008006" key="3">
    <source>
        <dbReference type="Google" id="ProtNLM"/>
    </source>
</evidence>
<dbReference type="SUPFAM" id="SSF102405">
    <property type="entry name" value="MCP/YpsA-like"/>
    <property type="match status" value="1"/>
</dbReference>
<dbReference type="PANTHER" id="PTHR43393">
    <property type="entry name" value="CYTOKININ RIBOSIDE 5'-MONOPHOSPHATE PHOSPHORIBOHYDROLASE"/>
    <property type="match status" value="1"/>
</dbReference>
<dbReference type="PANTHER" id="PTHR43393:SF3">
    <property type="entry name" value="LYSINE DECARBOXYLASE-LIKE PROTEIN"/>
    <property type="match status" value="1"/>
</dbReference>